<accession>A0A485KF38</accession>
<feature type="compositionally biased region" description="Basic and acidic residues" evidence="2">
    <location>
        <begin position="18"/>
        <end position="28"/>
    </location>
</feature>
<keyword evidence="5" id="KW-1185">Reference proteome</keyword>
<evidence type="ECO:0000256" key="2">
    <source>
        <dbReference type="SAM" id="MobiDB-lite"/>
    </source>
</evidence>
<gene>
    <name evidence="4" type="primary">Aste57867_3412</name>
    <name evidence="3" type="ORF">As57867_003402</name>
    <name evidence="4" type="ORF">ASTE57867_3412</name>
</gene>
<evidence type="ECO:0000313" key="4">
    <source>
        <dbReference type="EMBL" id="VFT80578.1"/>
    </source>
</evidence>
<name>A0A485KF38_9STRA</name>
<feature type="region of interest" description="Disordered" evidence="2">
    <location>
        <begin position="1"/>
        <end position="45"/>
    </location>
</feature>
<evidence type="ECO:0000313" key="5">
    <source>
        <dbReference type="Proteomes" id="UP000332933"/>
    </source>
</evidence>
<dbReference type="Proteomes" id="UP000332933">
    <property type="component" value="Unassembled WGS sequence"/>
</dbReference>
<dbReference type="EMBL" id="CAADRA010000595">
    <property type="protein sequence ID" value="VFT80578.1"/>
    <property type="molecule type" value="Genomic_DNA"/>
</dbReference>
<evidence type="ECO:0000313" key="3">
    <source>
        <dbReference type="EMBL" id="KAF0715364.1"/>
    </source>
</evidence>
<dbReference type="AlphaFoldDB" id="A0A485KF38"/>
<dbReference type="EMBL" id="VJMH01000595">
    <property type="protein sequence ID" value="KAF0715364.1"/>
    <property type="molecule type" value="Genomic_DNA"/>
</dbReference>
<reference evidence="4 5" key="1">
    <citation type="submission" date="2019-03" db="EMBL/GenBank/DDBJ databases">
        <authorList>
            <person name="Gaulin E."/>
            <person name="Dumas B."/>
        </authorList>
    </citation>
    <scope>NUCLEOTIDE SEQUENCE [LARGE SCALE GENOMIC DNA]</scope>
    <source>
        <strain evidence="4">CBS 568.67</strain>
    </source>
</reference>
<evidence type="ECO:0000256" key="1">
    <source>
        <dbReference type="SAM" id="Coils"/>
    </source>
</evidence>
<reference evidence="3" key="2">
    <citation type="submission" date="2019-06" db="EMBL/GenBank/DDBJ databases">
        <title>Genomics analysis of Aphanomyces spp. identifies a new class of oomycete effector associated with host adaptation.</title>
        <authorList>
            <person name="Gaulin E."/>
        </authorList>
    </citation>
    <scope>NUCLEOTIDE SEQUENCE</scope>
    <source>
        <strain evidence="3">CBS 578.67</strain>
    </source>
</reference>
<feature type="coiled-coil region" evidence="1">
    <location>
        <begin position="47"/>
        <end position="74"/>
    </location>
</feature>
<organism evidence="4 5">
    <name type="scientific">Aphanomyces stellatus</name>
    <dbReference type="NCBI Taxonomy" id="120398"/>
    <lineage>
        <taxon>Eukaryota</taxon>
        <taxon>Sar</taxon>
        <taxon>Stramenopiles</taxon>
        <taxon>Oomycota</taxon>
        <taxon>Saprolegniomycetes</taxon>
        <taxon>Saprolegniales</taxon>
        <taxon>Verrucalvaceae</taxon>
        <taxon>Aphanomyces</taxon>
    </lineage>
</organism>
<keyword evidence="1" id="KW-0175">Coiled coil</keyword>
<protein>
    <submittedName>
        <fullName evidence="4">Aste57867_3412 protein</fullName>
    </submittedName>
</protein>
<sequence>MDGGVAGATRDSNQGEEVESHDALRSKEISSGPSQPPSHTRGRIPTHRKQQLELEALQGELARLKVHVMETQVNASQKMSYWERVAKMEQLDTLKAGLENEDLHAAVEKHKILIDELDVHLRKKRRLVAAPGDLDTWDTTSSLPPADDRPRRVRAMHTAVDREFHRMHSIFLQQGLLSTTDDVFCGKLTAQPAGDMYFDVVQYATLGAPFRVIGDAMRSVVLNVVSDLPDGVDHAIEAVDDCTVYSHMTDRRGERPCHAHLVTKYYPSETRDVVIWRSILTDPAWPTHADDLVDDVTSWVEAVALPGQDTCLFTMVVRRNLGQLTAKGDDDVAELLQAVSLSQRPHLVGFLSPHAVSHHSLSRTGLSLGNLPLLLERSMLVEEPFKRAINDAIERHKQTLNGHLRHTE</sequence>
<proteinExistence type="predicted"/>